<proteinExistence type="predicted"/>
<evidence type="ECO:0000313" key="2">
    <source>
        <dbReference type="Proteomes" id="UP000808349"/>
    </source>
</evidence>
<accession>A0A9D7SDI9</accession>
<reference evidence="1 2" key="1">
    <citation type="submission" date="2020-10" db="EMBL/GenBank/DDBJ databases">
        <title>Connecting structure to function with the recovery of over 1000 high-quality activated sludge metagenome-assembled genomes encoding full-length rRNA genes using long-read sequencing.</title>
        <authorList>
            <person name="Singleton C.M."/>
            <person name="Petriglieri F."/>
            <person name="Kristensen J.M."/>
            <person name="Kirkegaard R.H."/>
            <person name="Michaelsen T.Y."/>
            <person name="Andersen M.H."/>
            <person name="Karst S.M."/>
            <person name="Dueholm M.S."/>
            <person name="Nielsen P.H."/>
            <person name="Albertsen M."/>
        </authorList>
    </citation>
    <scope>NUCLEOTIDE SEQUENCE [LARGE SCALE GENOMIC DNA]</scope>
    <source>
        <strain evidence="1">Ribe_18-Q3-R11-54_BAT3C.373</strain>
    </source>
</reference>
<dbReference type="EMBL" id="JADKFW010000021">
    <property type="protein sequence ID" value="MBK9719924.1"/>
    <property type="molecule type" value="Genomic_DNA"/>
</dbReference>
<comment type="caution">
    <text evidence="1">The sequence shown here is derived from an EMBL/GenBank/DDBJ whole genome shotgun (WGS) entry which is preliminary data.</text>
</comment>
<name>A0A9D7SDI9_9BACT</name>
<dbReference type="AlphaFoldDB" id="A0A9D7SDI9"/>
<gene>
    <name evidence="1" type="ORF">IPO85_20915</name>
</gene>
<evidence type="ECO:0000313" key="1">
    <source>
        <dbReference type="EMBL" id="MBK9719924.1"/>
    </source>
</evidence>
<protein>
    <submittedName>
        <fullName evidence="1">Uncharacterized protein</fullName>
    </submittedName>
</protein>
<sequence>MKRQINNLSELLIEKSRISQQQNELEKLISTNWNELKVNLRPENLIMDSIHSLIKTKTEEDQKSDLFLKTLLKYSLSGAVKWIVELVGEKLIHLFNKKSTDPAEKKTE</sequence>
<dbReference type="Proteomes" id="UP000808349">
    <property type="component" value="Unassembled WGS sequence"/>
</dbReference>
<organism evidence="1 2">
    <name type="scientific">Candidatus Defluviibacterium haderslevense</name>
    <dbReference type="NCBI Taxonomy" id="2981993"/>
    <lineage>
        <taxon>Bacteria</taxon>
        <taxon>Pseudomonadati</taxon>
        <taxon>Bacteroidota</taxon>
        <taxon>Saprospiria</taxon>
        <taxon>Saprospirales</taxon>
        <taxon>Saprospiraceae</taxon>
        <taxon>Candidatus Defluviibacterium</taxon>
    </lineage>
</organism>